<sequence length="251" mass="27662">MSSYYYRVTPPPKPPVMIGTKRISQEELVDVVARLSRPSSAKMSGLMNSQQTTSSRFKKRVELDLERFLRRIQRPTLAHQLSRQRAETTMDSDSRPASAPRPLSRVELDKVLTQLSRSTAASRAKSAVECHLCGERDRELNKQLVPFVYPHADDRAVSEEEAGAIVARVSSATKSSERGGAAPCPRVPPDLDAVHALSRDLPLLSGLRRSKSVAEVVHRLYSSQGRHGLNQGGRPCKFTPQATPISGPKTT</sequence>
<protein>
    <submittedName>
        <fullName evidence="2">Uncharacterized protein</fullName>
    </submittedName>
</protein>
<evidence type="ECO:0000256" key="1">
    <source>
        <dbReference type="SAM" id="MobiDB-lite"/>
    </source>
</evidence>
<feature type="region of interest" description="Disordered" evidence="1">
    <location>
        <begin position="76"/>
        <end position="104"/>
    </location>
</feature>
<keyword evidence="3" id="KW-1185">Reference proteome</keyword>
<feature type="compositionally biased region" description="Basic and acidic residues" evidence="1">
    <location>
        <begin position="84"/>
        <end position="94"/>
    </location>
</feature>
<accession>A0AAD8AZY5</accession>
<dbReference type="EMBL" id="JASAOG010000191">
    <property type="protein sequence ID" value="KAK0044829.1"/>
    <property type="molecule type" value="Genomic_DNA"/>
</dbReference>
<reference evidence="2" key="1">
    <citation type="journal article" date="2023" name="PLoS Negl. Trop. Dis.">
        <title>A genome sequence for Biomphalaria pfeifferi, the major vector snail for the human-infecting parasite Schistosoma mansoni.</title>
        <authorList>
            <person name="Bu L."/>
            <person name="Lu L."/>
            <person name="Laidemitt M.R."/>
            <person name="Zhang S.M."/>
            <person name="Mutuku M."/>
            <person name="Mkoji G."/>
            <person name="Steinauer M."/>
            <person name="Loker E.S."/>
        </authorList>
    </citation>
    <scope>NUCLEOTIDE SEQUENCE</scope>
    <source>
        <strain evidence="2">KasaAsao</strain>
    </source>
</reference>
<dbReference type="AlphaFoldDB" id="A0AAD8AZY5"/>
<gene>
    <name evidence="2" type="ORF">Bpfe_025774</name>
</gene>
<feature type="region of interest" description="Disordered" evidence="1">
    <location>
        <begin position="223"/>
        <end position="251"/>
    </location>
</feature>
<reference evidence="2" key="2">
    <citation type="submission" date="2023-04" db="EMBL/GenBank/DDBJ databases">
        <authorList>
            <person name="Bu L."/>
            <person name="Lu L."/>
            <person name="Laidemitt M.R."/>
            <person name="Zhang S.M."/>
            <person name="Mutuku M."/>
            <person name="Mkoji G."/>
            <person name="Steinauer M."/>
            <person name="Loker E.S."/>
        </authorList>
    </citation>
    <scope>NUCLEOTIDE SEQUENCE</scope>
    <source>
        <strain evidence="2">KasaAsao</strain>
        <tissue evidence="2">Whole Snail</tissue>
    </source>
</reference>
<evidence type="ECO:0000313" key="3">
    <source>
        <dbReference type="Proteomes" id="UP001233172"/>
    </source>
</evidence>
<name>A0AAD8AZY5_BIOPF</name>
<feature type="compositionally biased region" description="Polar residues" evidence="1">
    <location>
        <begin position="240"/>
        <end position="251"/>
    </location>
</feature>
<comment type="caution">
    <text evidence="2">The sequence shown here is derived from an EMBL/GenBank/DDBJ whole genome shotgun (WGS) entry which is preliminary data.</text>
</comment>
<organism evidence="2 3">
    <name type="scientific">Biomphalaria pfeifferi</name>
    <name type="common">Bloodfluke planorb</name>
    <name type="synonym">Freshwater snail</name>
    <dbReference type="NCBI Taxonomy" id="112525"/>
    <lineage>
        <taxon>Eukaryota</taxon>
        <taxon>Metazoa</taxon>
        <taxon>Spiralia</taxon>
        <taxon>Lophotrochozoa</taxon>
        <taxon>Mollusca</taxon>
        <taxon>Gastropoda</taxon>
        <taxon>Heterobranchia</taxon>
        <taxon>Euthyneura</taxon>
        <taxon>Panpulmonata</taxon>
        <taxon>Hygrophila</taxon>
        <taxon>Lymnaeoidea</taxon>
        <taxon>Planorbidae</taxon>
        <taxon>Biomphalaria</taxon>
    </lineage>
</organism>
<evidence type="ECO:0000313" key="2">
    <source>
        <dbReference type="EMBL" id="KAK0044829.1"/>
    </source>
</evidence>
<dbReference type="Proteomes" id="UP001233172">
    <property type="component" value="Unassembled WGS sequence"/>
</dbReference>
<proteinExistence type="predicted"/>